<evidence type="ECO:0000313" key="3">
    <source>
        <dbReference type="Proteomes" id="UP000001396"/>
    </source>
</evidence>
<dbReference type="Proteomes" id="UP000001396">
    <property type="component" value="Unassembled WGS sequence"/>
</dbReference>
<feature type="signal peptide" evidence="1">
    <location>
        <begin position="1"/>
        <end position="19"/>
    </location>
</feature>
<proteinExistence type="predicted"/>
<organism evidence="2 3">
    <name type="scientific">Heterostelium pallidum (strain ATCC 26659 / Pp 5 / PN500)</name>
    <name type="common">Cellular slime mold</name>
    <name type="synonym">Polysphondylium pallidum</name>
    <dbReference type="NCBI Taxonomy" id="670386"/>
    <lineage>
        <taxon>Eukaryota</taxon>
        <taxon>Amoebozoa</taxon>
        <taxon>Evosea</taxon>
        <taxon>Eumycetozoa</taxon>
        <taxon>Dictyostelia</taxon>
        <taxon>Acytosteliales</taxon>
        <taxon>Acytosteliaceae</taxon>
        <taxon>Heterostelium</taxon>
    </lineage>
</organism>
<comment type="caution">
    <text evidence="2">The sequence shown here is derived from an EMBL/GenBank/DDBJ whole genome shotgun (WGS) entry which is preliminary data.</text>
</comment>
<evidence type="ECO:0000256" key="1">
    <source>
        <dbReference type="SAM" id="SignalP"/>
    </source>
</evidence>
<keyword evidence="3" id="KW-1185">Reference proteome</keyword>
<dbReference type="EMBL" id="ADBJ01000043">
    <property type="protein sequence ID" value="EFA77188.1"/>
    <property type="molecule type" value="Genomic_DNA"/>
</dbReference>
<sequence>MKNIIILFTIFAFSALAYGQYTDSFVNLVPYYQLYGYAAPAIGGCIKDFDNGVSYSFNQGASEDEFLIFTHQYATSCMTNIINETKITNGEDFHLAKSGIAFNFKVSQGNYLNSISDSMTITYYYDSDCSGTPLSYLFIQNNYFDIYLGYSFYCLQSGPVIENNCNIGNEIFNNNNINKR</sequence>
<accession>D3BMH6</accession>
<reference evidence="2 3" key="1">
    <citation type="journal article" date="2011" name="Genome Res.">
        <title>Phylogeny-wide analysis of social amoeba genomes highlights ancient origins for complex intercellular communication.</title>
        <authorList>
            <person name="Heidel A.J."/>
            <person name="Lawal H.M."/>
            <person name="Felder M."/>
            <person name="Schilde C."/>
            <person name="Helps N.R."/>
            <person name="Tunggal B."/>
            <person name="Rivero F."/>
            <person name="John U."/>
            <person name="Schleicher M."/>
            <person name="Eichinger L."/>
            <person name="Platzer M."/>
            <person name="Noegel A.A."/>
            <person name="Schaap P."/>
            <person name="Gloeckner G."/>
        </authorList>
    </citation>
    <scope>NUCLEOTIDE SEQUENCE [LARGE SCALE GENOMIC DNA]</scope>
    <source>
        <strain evidence="3">ATCC 26659 / Pp 5 / PN500</strain>
    </source>
</reference>
<name>D3BMH6_HETP5</name>
<dbReference type="AlphaFoldDB" id="D3BMH6"/>
<feature type="chain" id="PRO_5003041848" evidence="1">
    <location>
        <begin position="20"/>
        <end position="180"/>
    </location>
</feature>
<dbReference type="InParanoid" id="D3BMH6"/>
<dbReference type="GeneID" id="31367863"/>
<dbReference type="RefSeq" id="XP_020429317.1">
    <property type="nucleotide sequence ID" value="XM_020583130.1"/>
</dbReference>
<keyword evidence="1" id="KW-0732">Signal</keyword>
<protein>
    <submittedName>
        <fullName evidence="2">Uncharacterized protein</fullName>
    </submittedName>
</protein>
<gene>
    <name evidence="2" type="ORF">PPL_12396</name>
</gene>
<evidence type="ECO:0000313" key="2">
    <source>
        <dbReference type="EMBL" id="EFA77188.1"/>
    </source>
</evidence>